<evidence type="ECO:0000313" key="1">
    <source>
        <dbReference type="EnsemblMetazoa" id="SMAR015304-PA"/>
    </source>
</evidence>
<reference evidence="1" key="2">
    <citation type="submission" date="2015-02" db="UniProtKB">
        <authorList>
            <consortium name="EnsemblMetazoa"/>
        </authorList>
    </citation>
    <scope>IDENTIFICATION</scope>
</reference>
<sequence>MYYAHRFKKIIAKVLATNRQKTRSSFYNCAVIFFTSPKFSKHLKKLFYDEDHFWLLTSQLSIYYGLLTRLLDNSALQSDKIKHAGGFGKWQLKLLVILSFNQLFQAFHNIGSIFLSATPDHWCKLGHVPRDNKTAVKNLSLPIEIQNGVERIQKDSIAIQVAPNICNVAALFQMTLLLTVQECCQQCRNVANSAGMLPTVQECCQQCRNVANSAGMLPTVQECCQQCRNVANSAGMLPTVQQC</sequence>
<evidence type="ECO:0000313" key="2">
    <source>
        <dbReference type="Proteomes" id="UP000014500"/>
    </source>
</evidence>
<proteinExistence type="predicted"/>
<protein>
    <submittedName>
        <fullName evidence="1">Uncharacterized protein</fullName>
    </submittedName>
</protein>
<accession>T1JN75</accession>
<dbReference type="EnsemblMetazoa" id="SMAR015304-RA">
    <property type="protein sequence ID" value="SMAR015304-PA"/>
    <property type="gene ID" value="SMAR015304"/>
</dbReference>
<keyword evidence="2" id="KW-1185">Reference proteome</keyword>
<dbReference type="AlphaFoldDB" id="T1JN75"/>
<dbReference type="Proteomes" id="UP000014500">
    <property type="component" value="Unassembled WGS sequence"/>
</dbReference>
<organism evidence="1 2">
    <name type="scientific">Strigamia maritima</name>
    <name type="common">European centipede</name>
    <name type="synonym">Geophilus maritimus</name>
    <dbReference type="NCBI Taxonomy" id="126957"/>
    <lineage>
        <taxon>Eukaryota</taxon>
        <taxon>Metazoa</taxon>
        <taxon>Ecdysozoa</taxon>
        <taxon>Arthropoda</taxon>
        <taxon>Myriapoda</taxon>
        <taxon>Chilopoda</taxon>
        <taxon>Pleurostigmophora</taxon>
        <taxon>Geophilomorpha</taxon>
        <taxon>Linotaeniidae</taxon>
        <taxon>Strigamia</taxon>
    </lineage>
</organism>
<name>T1JN75_STRMM</name>
<dbReference type="EMBL" id="JH431376">
    <property type="status" value="NOT_ANNOTATED_CDS"/>
    <property type="molecule type" value="Genomic_DNA"/>
</dbReference>
<reference evidence="2" key="1">
    <citation type="submission" date="2011-05" db="EMBL/GenBank/DDBJ databases">
        <authorList>
            <person name="Richards S.R."/>
            <person name="Qu J."/>
            <person name="Jiang H."/>
            <person name="Jhangiani S.N."/>
            <person name="Agravi P."/>
            <person name="Goodspeed R."/>
            <person name="Gross S."/>
            <person name="Mandapat C."/>
            <person name="Jackson L."/>
            <person name="Mathew T."/>
            <person name="Pu L."/>
            <person name="Thornton R."/>
            <person name="Saada N."/>
            <person name="Wilczek-Boney K.B."/>
            <person name="Lee S."/>
            <person name="Kovar C."/>
            <person name="Wu Y."/>
            <person name="Scherer S.E."/>
            <person name="Worley K.C."/>
            <person name="Muzny D.M."/>
            <person name="Gibbs R."/>
        </authorList>
    </citation>
    <scope>NUCLEOTIDE SEQUENCE</scope>
    <source>
        <strain evidence="2">Brora</strain>
    </source>
</reference>
<dbReference type="HOGENOM" id="CLU_1143817_0_0_1"/>